<feature type="compositionally biased region" description="Basic residues" evidence="1">
    <location>
        <begin position="162"/>
        <end position="172"/>
    </location>
</feature>
<dbReference type="PROSITE" id="PS50994">
    <property type="entry name" value="INTEGRASE"/>
    <property type="match status" value="1"/>
</dbReference>
<feature type="region of interest" description="Disordered" evidence="1">
    <location>
        <begin position="156"/>
        <end position="185"/>
    </location>
</feature>
<gene>
    <name evidence="3" type="ORF">ETQ85_07225</name>
</gene>
<evidence type="ECO:0000313" key="4">
    <source>
        <dbReference type="Proteomes" id="UP000389128"/>
    </source>
</evidence>
<protein>
    <recommendedName>
        <fullName evidence="2">Integrase catalytic domain-containing protein</fullName>
    </recommendedName>
</protein>
<feature type="domain" description="Integrase catalytic" evidence="2">
    <location>
        <begin position="276"/>
        <end position="483"/>
    </location>
</feature>
<evidence type="ECO:0000256" key="1">
    <source>
        <dbReference type="SAM" id="MobiDB-lite"/>
    </source>
</evidence>
<feature type="region of interest" description="Disordered" evidence="1">
    <location>
        <begin position="644"/>
        <end position="728"/>
    </location>
</feature>
<evidence type="ECO:0000313" key="3">
    <source>
        <dbReference type="EMBL" id="TYC60279.1"/>
    </source>
</evidence>
<comment type="caution">
    <text evidence="3">The sequence shown here is derived from an EMBL/GenBank/DDBJ whole genome shotgun (WGS) entry which is preliminary data.</text>
</comment>
<keyword evidence="4" id="KW-1185">Reference proteome</keyword>
<dbReference type="RefSeq" id="WP_148578362.1">
    <property type="nucleotide sequence ID" value="NZ_SDKK01000005.1"/>
</dbReference>
<dbReference type="InterPro" id="IPR036397">
    <property type="entry name" value="RNaseH_sf"/>
</dbReference>
<dbReference type="EMBL" id="SDKK01000005">
    <property type="protein sequence ID" value="TYC60279.1"/>
    <property type="molecule type" value="Genomic_DNA"/>
</dbReference>
<name>A0A6C2D3C3_9RHOO</name>
<dbReference type="OrthoDB" id="5439087at2"/>
<reference evidence="3 4" key="1">
    <citation type="submission" date="2019-01" db="EMBL/GenBank/DDBJ databases">
        <title>Zoogloea oleivorans genome sequencing and assembly.</title>
        <authorList>
            <person name="Tancsics A."/>
            <person name="Farkas M."/>
            <person name="Kriszt B."/>
            <person name="Maroti G."/>
            <person name="Horvath B."/>
        </authorList>
    </citation>
    <scope>NUCLEOTIDE SEQUENCE [LARGE SCALE GENOMIC DNA]</scope>
    <source>
        <strain evidence="3 4">Buc</strain>
    </source>
</reference>
<dbReference type="GO" id="GO:0015074">
    <property type="term" value="P:DNA integration"/>
    <property type="evidence" value="ECO:0007669"/>
    <property type="project" value="InterPro"/>
</dbReference>
<sequence length="728" mass="82170">MFQIHEIYRPTRPLKEITGPVRIIDLINFETVVLIDMDTEHAKIPFKFDYEEWVYLLNQGALEKAIDPFLRLTFWPTSLPAGAIKRLQNAIEATSIISQKPGLLHTPLALASEIRAIAQSMNLSQRTVKRWVLNWLQAGRNPAVVVREFIQTSAENDEQRKQVKGSKRGARRTKPETASNAPTHEVRDKCEKAYASFVKSQRRTWSEAYYEMLITLCGIPDAELKGSEYGLLMDPLLIKKYRPPTWDQCRYIFRKLKSAEIPHDSENPRGKRGKATDNIPGPGFYEIDATYFQIQLVSRVTKSLLVGRPTVYLIVDIFDGVIVGYAVTLENPSWAVAALALYNCFSDKSATFSRLGLPFTSKDWPCKHLPTVLRADRAELVSNMGQDFPTSGIRVEVTPSMTPIAKGTVEGKHSEMKKERPGRFNLPGRFNKARERRQSDGKKAAALDVLEFERILVEIIMDINGEPIESRRIPPDALKHGAKVASRIGFHEWALENRAGFTRTMGDNFVFEYLMTKGTGKVTPRGIRTHNEIFNCDRLRELGYLLAAAGTEFEIDISFTPHYAGEVFFFDKKRDTWISAANIDPEINRYNMSFAEAKEYRAMQNLMADQASLNNHSRRRQRLPVVRKAIRDAVTEKAMLGIKTSTSNANIKKNRRQEQADQRSQSLNGALPKAPTIDAGLKENASTRPPTTGTEQSDSTNPPNPSSVKRPETSSIALWGKVNAVNKN</sequence>
<evidence type="ECO:0000259" key="2">
    <source>
        <dbReference type="PROSITE" id="PS50994"/>
    </source>
</evidence>
<dbReference type="AlphaFoldDB" id="A0A6C2D3C3"/>
<dbReference type="Gene3D" id="3.30.420.10">
    <property type="entry name" value="Ribonuclease H-like superfamily/Ribonuclease H"/>
    <property type="match status" value="1"/>
</dbReference>
<dbReference type="InterPro" id="IPR001584">
    <property type="entry name" value="Integrase_cat-core"/>
</dbReference>
<dbReference type="Proteomes" id="UP000389128">
    <property type="component" value="Unassembled WGS sequence"/>
</dbReference>
<proteinExistence type="predicted"/>
<dbReference type="GO" id="GO:0003676">
    <property type="term" value="F:nucleic acid binding"/>
    <property type="evidence" value="ECO:0007669"/>
    <property type="project" value="InterPro"/>
</dbReference>
<accession>A0A6C2D3C3</accession>
<organism evidence="3 4">
    <name type="scientific">Zoogloea oleivorans</name>
    <dbReference type="NCBI Taxonomy" id="1552750"/>
    <lineage>
        <taxon>Bacteria</taxon>
        <taxon>Pseudomonadati</taxon>
        <taxon>Pseudomonadota</taxon>
        <taxon>Betaproteobacteria</taxon>
        <taxon>Rhodocyclales</taxon>
        <taxon>Zoogloeaceae</taxon>
        <taxon>Zoogloea</taxon>
    </lineage>
</organism>
<feature type="compositionally biased region" description="Polar residues" evidence="1">
    <location>
        <begin position="684"/>
        <end position="701"/>
    </location>
</feature>